<sequence>MKKAYLLAGSISLLSLLAGVSPADASSESLSTSENAASLSQLQSAPVVTSSDSALTVATKPDQAVPQLAVPQLAAPAATAPTTGTLTPAPITIAEVPPASTSATQLAAADSMDQVTSVSQLSDVRPTDWAFQALQSLVEKYGCIAGYPDGTFRGNRAATRYELAAALNACLDVISDRFATKEDLAAVRKLQEEFAAELATLRGRVDGLEARTAKLEAQQFSTTTKLQGLAVMSFQAGAYSGGKDNFLGVFPKFKEQLINSQNGNLIDGDELNPTVIAATLLSLNTSFTGSDLLQTTLAAGNGGQDAIGTANLGTTPSLPGNTQYFNPSQYYWSGFGTNFFLYRLSYTFKPFKDVTITAGPQFYPSDIIDFNSFANAPASDFGSWFFINNPFIIPYALNFFGGAGAAVQWNPGQGPFTVKALYMAACAGIASRDACGNGIRGGFAGDPYQGSLELQYANTFNDGKNNFAARLQYTNSRTFGVGANAVGLNFELGFGRFGVFGRAGYAFLDPNSQGRNPIPYANPLLVNTGILQDNFEAITFMGGFAAKDIFIPGSLFAIAAGAPFITQDSMTQSIDDINDENQVNVEAFYRFPISDNISITPIFSAVFNPNNSSANPTIYQGVLRTTFTF</sequence>
<dbReference type="eggNOG" id="COG3659">
    <property type="taxonomic scope" value="Bacteria"/>
</dbReference>
<feature type="signal peptide" evidence="2">
    <location>
        <begin position="1"/>
        <end position="25"/>
    </location>
</feature>
<evidence type="ECO:0000256" key="1">
    <source>
        <dbReference type="ARBA" id="ARBA00008769"/>
    </source>
</evidence>
<keyword evidence="3" id="KW-0175">Coiled coil</keyword>
<evidence type="ECO:0000313" key="5">
    <source>
        <dbReference type="EMBL" id="ACL46560.1"/>
    </source>
</evidence>
<comment type="similarity">
    <text evidence="1 2">Belongs to the OprB family.</text>
</comment>
<dbReference type="InterPro" id="IPR051465">
    <property type="entry name" value="Cell_Envelope_Struct_Comp"/>
</dbReference>
<dbReference type="AlphaFoldDB" id="B8HXL5"/>
<name>B8HXL5_CYAP4</name>
<keyword evidence="2" id="KW-0732">Signal</keyword>
<dbReference type="GO" id="GO:0008643">
    <property type="term" value="P:carbohydrate transport"/>
    <property type="evidence" value="ECO:0007669"/>
    <property type="project" value="InterPro"/>
</dbReference>
<dbReference type="InterPro" id="IPR001119">
    <property type="entry name" value="SLH_dom"/>
</dbReference>
<dbReference type="Pfam" id="PF04966">
    <property type="entry name" value="OprB"/>
    <property type="match status" value="1"/>
</dbReference>
<dbReference type="STRING" id="395961.Cyan7425_4247"/>
<dbReference type="NCBIfam" id="NF033921">
    <property type="entry name" value="por_somb"/>
    <property type="match status" value="1"/>
</dbReference>
<organism evidence="5">
    <name type="scientific">Cyanothece sp. (strain PCC 7425 / ATCC 29141)</name>
    <dbReference type="NCBI Taxonomy" id="395961"/>
    <lineage>
        <taxon>Bacteria</taxon>
        <taxon>Bacillati</taxon>
        <taxon>Cyanobacteriota</taxon>
        <taxon>Cyanophyceae</taxon>
        <taxon>Gomontiellales</taxon>
        <taxon>Cyanothecaceae</taxon>
        <taxon>Cyanothece</taxon>
    </lineage>
</organism>
<proteinExistence type="inferred from homology"/>
<feature type="coiled-coil region" evidence="3">
    <location>
        <begin position="191"/>
        <end position="218"/>
    </location>
</feature>
<evidence type="ECO:0000259" key="4">
    <source>
        <dbReference type="PROSITE" id="PS51272"/>
    </source>
</evidence>
<reference evidence="5" key="1">
    <citation type="submission" date="2009-01" db="EMBL/GenBank/DDBJ databases">
        <title>Complete sequence of chromosome Cyanothece sp. PCC 7425.</title>
        <authorList>
            <consortium name="US DOE Joint Genome Institute"/>
            <person name="Lucas S."/>
            <person name="Copeland A."/>
            <person name="Lapidus A."/>
            <person name="Glavina del Rio T."/>
            <person name="Dalin E."/>
            <person name="Tice H."/>
            <person name="Bruce D."/>
            <person name="Goodwin L."/>
            <person name="Pitluck S."/>
            <person name="Sims D."/>
            <person name="Meineke L."/>
            <person name="Brettin T."/>
            <person name="Detter J.C."/>
            <person name="Han C."/>
            <person name="Larimer F."/>
            <person name="Land M."/>
            <person name="Hauser L."/>
            <person name="Kyrpides N."/>
            <person name="Ovchinnikova G."/>
            <person name="Liberton M."/>
            <person name="Stoeckel J."/>
            <person name="Banerjee A."/>
            <person name="Singh A."/>
            <person name="Page L."/>
            <person name="Sato H."/>
            <person name="Zhao L."/>
            <person name="Sherman L."/>
            <person name="Pakrasi H."/>
            <person name="Richardson P."/>
        </authorList>
    </citation>
    <scope>NUCLEOTIDE SEQUENCE</scope>
    <source>
        <strain evidence="5">PCC 7425</strain>
    </source>
</reference>
<accession>B8HXL5</accession>
<protein>
    <submittedName>
        <fullName evidence="5">S-layer domain protein</fullName>
    </submittedName>
</protein>
<feature type="domain" description="SLH" evidence="4">
    <location>
        <begin position="117"/>
        <end position="181"/>
    </location>
</feature>
<evidence type="ECO:0000256" key="3">
    <source>
        <dbReference type="SAM" id="Coils"/>
    </source>
</evidence>
<evidence type="ECO:0000256" key="2">
    <source>
        <dbReference type="RuleBase" id="RU363072"/>
    </source>
</evidence>
<dbReference type="EMBL" id="CP001344">
    <property type="protein sequence ID" value="ACL46560.1"/>
    <property type="molecule type" value="Genomic_DNA"/>
</dbReference>
<gene>
    <name evidence="5" type="ordered locus">Cyan7425_4247</name>
</gene>
<dbReference type="Gene3D" id="2.40.160.180">
    <property type="entry name" value="Carbohydrate-selective porin OprB"/>
    <property type="match status" value="1"/>
</dbReference>
<dbReference type="GO" id="GO:0016020">
    <property type="term" value="C:membrane"/>
    <property type="evidence" value="ECO:0007669"/>
    <property type="project" value="InterPro"/>
</dbReference>
<dbReference type="PANTHER" id="PTHR43308:SF1">
    <property type="entry name" value="OUTER MEMBRANE PROTEIN ALPHA"/>
    <property type="match status" value="1"/>
</dbReference>
<dbReference type="InterPro" id="IPR047684">
    <property type="entry name" value="Por_som-like"/>
</dbReference>
<dbReference type="InterPro" id="IPR038673">
    <property type="entry name" value="OprB_sf"/>
</dbReference>
<dbReference type="HOGENOM" id="CLU_018575_1_0_3"/>
<dbReference type="Pfam" id="PF00395">
    <property type="entry name" value="SLH"/>
    <property type="match status" value="1"/>
</dbReference>
<dbReference type="PROSITE" id="PS51272">
    <property type="entry name" value="SLH"/>
    <property type="match status" value="1"/>
</dbReference>
<dbReference type="KEGG" id="cyn:Cyan7425_4247"/>
<dbReference type="PANTHER" id="PTHR43308">
    <property type="entry name" value="OUTER MEMBRANE PROTEIN ALPHA-RELATED"/>
    <property type="match status" value="1"/>
</dbReference>
<dbReference type="InterPro" id="IPR007049">
    <property type="entry name" value="Carb-sel_porin_OprB"/>
</dbReference>
<dbReference type="GO" id="GO:0015288">
    <property type="term" value="F:porin activity"/>
    <property type="evidence" value="ECO:0007669"/>
    <property type="project" value="InterPro"/>
</dbReference>
<feature type="chain" id="PRO_5002873529" evidence="2">
    <location>
        <begin position="26"/>
        <end position="629"/>
    </location>
</feature>